<dbReference type="OrthoDB" id="9775084at2"/>
<dbReference type="PROSITE" id="PS51085">
    <property type="entry name" value="2FE2S_FER_2"/>
    <property type="match status" value="1"/>
</dbReference>
<dbReference type="InterPro" id="IPR036010">
    <property type="entry name" value="2Fe-2S_ferredoxin-like_sf"/>
</dbReference>
<dbReference type="Proteomes" id="UP000195440">
    <property type="component" value="Unassembled WGS sequence"/>
</dbReference>
<dbReference type="PANTHER" id="PTHR45331:SF1">
    <property type="entry name" value="ALDEHYDE OXIDOREDUCTASE IRON-SULFUR-BINDING SUBUNIT PAOA"/>
    <property type="match status" value="1"/>
</dbReference>
<dbReference type="GO" id="GO:0016903">
    <property type="term" value="F:oxidoreductase activity, acting on the aldehyde or oxo group of donors"/>
    <property type="evidence" value="ECO:0007669"/>
    <property type="project" value="TreeGrafter"/>
</dbReference>
<evidence type="ECO:0000256" key="4">
    <source>
        <dbReference type="ARBA" id="ARBA00023004"/>
    </source>
</evidence>
<dbReference type="CDD" id="cd00207">
    <property type="entry name" value="fer2"/>
    <property type="match status" value="1"/>
</dbReference>
<dbReference type="InterPro" id="IPR006058">
    <property type="entry name" value="2Fe2S_fd_BS"/>
</dbReference>
<evidence type="ECO:0000313" key="7">
    <source>
        <dbReference type="EMBL" id="OUM71960.1"/>
    </source>
</evidence>
<dbReference type="GO" id="GO:0046872">
    <property type="term" value="F:metal ion binding"/>
    <property type="evidence" value="ECO:0007669"/>
    <property type="project" value="UniProtKB-KW"/>
</dbReference>
<dbReference type="GO" id="GO:0051537">
    <property type="term" value="F:2 iron, 2 sulfur cluster binding"/>
    <property type="evidence" value="ECO:0007669"/>
    <property type="project" value="UniProtKB-KW"/>
</dbReference>
<sequence length="214" mass="22824">MDDRDLMKITRRKFLIVGAVTATTAVLPPFISALASAANQMARPVRAPVSLEVNGVARQLDLDTRTTLLDALREHLQLTGTKKGCDHGQCGACTVIVNGKRVNSCLTLAVMQQGSKVTTVEGLGTPDKLHAMQAAFIKHDGFQCGYCTPGQICSAVAVLDEIRQGIPSHVSQSLTDRPQLIASEFQERMSGNICRCGAYSNIIAAISEVAEVSA</sequence>
<reference evidence="7 8" key="1">
    <citation type="journal article" date="2017" name="Syst. Appl. Microbiol.">
        <title>Pseudomonas caspiana sp. nov., a citrus pathogen in the Pseudomonas syringae phylogenetic group.</title>
        <authorList>
            <person name="Busquets A."/>
            <person name="Gomila M."/>
            <person name="Beiki F."/>
            <person name="Mulet M."/>
            <person name="Rahimian H."/>
            <person name="Garcia-Valdes E."/>
            <person name="Lalucat J."/>
        </authorList>
    </citation>
    <scope>NUCLEOTIDE SEQUENCE [LARGE SCALE GENOMIC DNA]</scope>
    <source>
        <strain evidence="7 8">FBF102</strain>
    </source>
</reference>
<evidence type="ECO:0000256" key="1">
    <source>
        <dbReference type="ARBA" id="ARBA00022714"/>
    </source>
</evidence>
<dbReference type="Pfam" id="PF01799">
    <property type="entry name" value="Fer2_2"/>
    <property type="match status" value="1"/>
</dbReference>
<dbReference type="EMBL" id="LOHF01000021">
    <property type="protein sequence ID" value="OUM71960.1"/>
    <property type="molecule type" value="Genomic_DNA"/>
</dbReference>
<evidence type="ECO:0000256" key="5">
    <source>
        <dbReference type="ARBA" id="ARBA00023014"/>
    </source>
</evidence>
<keyword evidence="8" id="KW-1185">Reference proteome</keyword>
<evidence type="ECO:0000256" key="2">
    <source>
        <dbReference type="ARBA" id="ARBA00022723"/>
    </source>
</evidence>
<dbReference type="GO" id="GO:0042597">
    <property type="term" value="C:periplasmic space"/>
    <property type="evidence" value="ECO:0007669"/>
    <property type="project" value="TreeGrafter"/>
</dbReference>
<keyword evidence="5" id="KW-0411">Iron-sulfur</keyword>
<dbReference type="Pfam" id="PF00111">
    <property type="entry name" value="Fer2"/>
    <property type="match status" value="1"/>
</dbReference>
<dbReference type="PANTHER" id="PTHR45331">
    <property type="entry name" value="OXIDOREDUCTASE, IRON-SULPHUR BINDING SUBUNIT-RELATED-RELATED"/>
    <property type="match status" value="1"/>
</dbReference>
<keyword evidence="3" id="KW-0560">Oxidoreductase</keyword>
<dbReference type="PROSITE" id="PS51318">
    <property type="entry name" value="TAT"/>
    <property type="match status" value="1"/>
</dbReference>
<dbReference type="InterPro" id="IPR002888">
    <property type="entry name" value="2Fe-2S-bd"/>
</dbReference>
<dbReference type="InterPro" id="IPR006311">
    <property type="entry name" value="TAT_signal"/>
</dbReference>
<feature type="domain" description="2Fe-2S ferredoxin-type" evidence="6">
    <location>
        <begin position="47"/>
        <end position="123"/>
    </location>
</feature>
<dbReference type="SUPFAM" id="SSF54292">
    <property type="entry name" value="2Fe-2S ferredoxin-like"/>
    <property type="match status" value="1"/>
</dbReference>
<keyword evidence="4" id="KW-0408">Iron</keyword>
<dbReference type="AlphaFoldDB" id="A0A1Y3NWK3"/>
<evidence type="ECO:0000313" key="8">
    <source>
        <dbReference type="Proteomes" id="UP000195440"/>
    </source>
</evidence>
<keyword evidence="2" id="KW-0479">Metal-binding</keyword>
<dbReference type="InterPro" id="IPR036884">
    <property type="entry name" value="2Fe-2S-bd_dom_sf"/>
</dbReference>
<dbReference type="Gene3D" id="1.10.150.120">
    <property type="entry name" value="[2Fe-2S]-binding domain"/>
    <property type="match status" value="1"/>
</dbReference>
<accession>A0A1Y3NWK3</accession>
<dbReference type="InterPro" id="IPR052914">
    <property type="entry name" value="Aldehyde_Oxdr_Iron-Sulfur"/>
</dbReference>
<name>A0A1Y3NWK3_9PSED</name>
<dbReference type="InterPro" id="IPR012675">
    <property type="entry name" value="Beta-grasp_dom_sf"/>
</dbReference>
<gene>
    <name evidence="7" type="ORF">AUC60_20895</name>
</gene>
<evidence type="ECO:0000256" key="3">
    <source>
        <dbReference type="ARBA" id="ARBA00023002"/>
    </source>
</evidence>
<keyword evidence="1" id="KW-0001">2Fe-2S</keyword>
<dbReference type="InterPro" id="IPR001041">
    <property type="entry name" value="2Fe-2S_ferredoxin-type"/>
</dbReference>
<comment type="caution">
    <text evidence="7">The sequence shown here is derived from an EMBL/GenBank/DDBJ whole genome shotgun (WGS) entry which is preliminary data.</text>
</comment>
<evidence type="ECO:0000259" key="6">
    <source>
        <dbReference type="PROSITE" id="PS51085"/>
    </source>
</evidence>
<dbReference type="FunFam" id="3.10.20.30:FF:000020">
    <property type="entry name" value="Xanthine dehydrogenase iron-sulfur subunit"/>
    <property type="match status" value="1"/>
</dbReference>
<proteinExistence type="predicted"/>
<dbReference type="Gene3D" id="3.10.20.30">
    <property type="match status" value="1"/>
</dbReference>
<protein>
    <submittedName>
        <fullName evidence="7">Aldehyde oxidoreductase</fullName>
    </submittedName>
</protein>
<dbReference type="NCBIfam" id="NF008514">
    <property type="entry name" value="PRK11433.1"/>
    <property type="match status" value="1"/>
</dbReference>
<organism evidence="7 8">
    <name type="scientific">Pseudomonas caspiana</name>
    <dbReference type="NCBI Taxonomy" id="1451454"/>
    <lineage>
        <taxon>Bacteria</taxon>
        <taxon>Pseudomonadati</taxon>
        <taxon>Pseudomonadota</taxon>
        <taxon>Gammaproteobacteria</taxon>
        <taxon>Pseudomonadales</taxon>
        <taxon>Pseudomonadaceae</taxon>
        <taxon>Pseudomonas</taxon>
    </lineage>
</organism>
<dbReference type="PROSITE" id="PS00197">
    <property type="entry name" value="2FE2S_FER_1"/>
    <property type="match status" value="1"/>
</dbReference>
<dbReference type="SUPFAM" id="SSF47741">
    <property type="entry name" value="CO dehydrogenase ISP C-domain like"/>
    <property type="match status" value="1"/>
</dbReference>